<dbReference type="VEuPathDB" id="MicrosporidiaDB:EHP00_7"/>
<comment type="caution">
    <text evidence="1">The sequence shown here is derived from an EMBL/GenBank/DDBJ whole genome shotgun (WGS) entry which is preliminary data.</text>
</comment>
<dbReference type="EMBL" id="MNPJ01000019">
    <property type="protein sequence ID" value="OQS54499.1"/>
    <property type="molecule type" value="Genomic_DNA"/>
</dbReference>
<proteinExistence type="predicted"/>
<name>A0A1W0E5P0_9MICR</name>
<keyword evidence="2" id="KW-1185">Reference proteome</keyword>
<dbReference type="AlphaFoldDB" id="A0A1W0E5P0"/>
<protein>
    <submittedName>
        <fullName evidence="1">Uncharacterized protein</fullName>
    </submittedName>
</protein>
<dbReference type="Proteomes" id="UP000192758">
    <property type="component" value="Unassembled WGS sequence"/>
</dbReference>
<sequence>MFKFYLSPNKWIVLDFKLFEKRNEEYFIEESQVIKLNIFDCNLKNNRKPKDSLELESIIKTIMKECLLYKTTVFNCTIAFTNACYYEILHYFIIGLVKKGIPLRFLPFVCEHEQNIFILNQHRQVLFDNSKIEENEKTKLFSKTYAQMLEIIKETV</sequence>
<reference evidence="1 2" key="1">
    <citation type="journal article" date="2017" name="Environ. Microbiol.">
        <title>Decay of the glycolytic pathway and adaptation to intranuclear parasitism within Enterocytozoonidae microsporidia.</title>
        <authorList>
            <person name="Wiredu Boakye D."/>
            <person name="Jaroenlak P."/>
            <person name="Prachumwat A."/>
            <person name="Williams T.A."/>
            <person name="Bateman K.S."/>
            <person name="Itsathitphaisarn O."/>
            <person name="Sritunyalucksana K."/>
            <person name="Paszkiewicz K.H."/>
            <person name="Moore K.A."/>
            <person name="Stentiford G.D."/>
            <person name="Williams B.A."/>
        </authorList>
    </citation>
    <scope>NUCLEOTIDE SEQUENCE [LARGE SCALE GENOMIC DNA]</scope>
    <source>
        <strain evidence="1 2">TH1</strain>
    </source>
</reference>
<accession>A0A1W0E5P0</accession>
<evidence type="ECO:0000313" key="2">
    <source>
        <dbReference type="Proteomes" id="UP000192758"/>
    </source>
</evidence>
<organism evidence="1 2">
    <name type="scientific">Ecytonucleospora hepatopenaei</name>
    <dbReference type="NCBI Taxonomy" id="646526"/>
    <lineage>
        <taxon>Eukaryota</taxon>
        <taxon>Fungi</taxon>
        <taxon>Fungi incertae sedis</taxon>
        <taxon>Microsporidia</taxon>
        <taxon>Enterocytozoonidae</taxon>
        <taxon>Ecytonucleospora</taxon>
    </lineage>
</organism>
<evidence type="ECO:0000313" key="1">
    <source>
        <dbReference type="EMBL" id="OQS54499.1"/>
    </source>
</evidence>
<gene>
    <name evidence="1" type="ORF">EHP00_7</name>
</gene>